<accession>A0AAD7U6H6</accession>
<organism evidence="1 2">
    <name type="scientific">Chrysophaeum taylorii</name>
    <dbReference type="NCBI Taxonomy" id="2483200"/>
    <lineage>
        <taxon>Eukaryota</taxon>
        <taxon>Sar</taxon>
        <taxon>Stramenopiles</taxon>
        <taxon>Ochrophyta</taxon>
        <taxon>Pelagophyceae</taxon>
        <taxon>Pelagomonadales</taxon>
        <taxon>Pelagomonadaceae</taxon>
        <taxon>Chrysophaeum</taxon>
    </lineage>
</organism>
<dbReference type="GO" id="GO:0005737">
    <property type="term" value="C:cytoplasm"/>
    <property type="evidence" value="ECO:0007669"/>
    <property type="project" value="TreeGrafter"/>
</dbReference>
<protein>
    <submittedName>
        <fullName evidence="1">Uncharacterized protein</fullName>
    </submittedName>
</protein>
<dbReference type="Pfam" id="PF03999">
    <property type="entry name" value="MAP65_ASE1"/>
    <property type="match status" value="1"/>
</dbReference>
<dbReference type="Proteomes" id="UP001230188">
    <property type="component" value="Unassembled WGS sequence"/>
</dbReference>
<name>A0AAD7U6H6_9STRA</name>
<gene>
    <name evidence="1" type="ORF">CTAYLR_007681</name>
</gene>
<dbReference type="PANTHER" id="PTHR19321:SF41">
    <property type="entry name" value="FASCETTO-RELATED"/>
    <property type="match status" value="1"/>
</dbReference>
<dbReference type="EMBL" id="JAQMWT010000594">
    <property type="protein sequence ID" value="KAJ8599013.1"/>
    <property type="molecule type" value="Genomic_DNA"/>
</dbReference>
<dbReference type="AlphaFoldDB" id="A0AAD7U6H6"/>
<reference evidence="1" key="1">
    <citation type="submission" date="2023-01" db="EMBL/GenBank/DDBJ databases">
        <title>Metagenome sequencing of chrysophaentin producing Chrysophaeum taylorii.</title>
        <authorList>
            <person name="Davison J."/>
            <person name="Bewley C."/>
        </authorList>
    </citation>
    <scope>NUCLEOTIDE SEQUENCE</scope>
    <source>
        <strain evidence="1">NIES-1699</strain>
    </source>
</reference>
<comment type="caution">
    <text evidence="1">The sequence shown here is derived from an EMBL/GenBank/DDBJ whole genome shotgun (WGS) entry which is preliminary data.</text>
</comment>
<dbReference type="InterPro" id="IPR007145">
    <property type="entry name" value="MAP65_Ase1_PRC1"/>
</dbReference>
<dbReference type="PANTHER" id="PTHR19321">
    <property type="entry name" value="PROTEIN REGULATOR OF CYTOKINESIS 1 PRC1-RELATED"/>
    <property type="match status" value="1"/>
</dbReference>
<keyword evidence="2" id="KW-1185">Reference proteome</keyword>
<dbReference type="GO" id="GO:0005819">
    <property type="term" value="C:spindle"/>
    <property type="evidence" value="ECO:0007669"/>
    <property type="project" value="TreeGrafter"/>
</dbReference>
<dbReference type="Gene3D" id="1.20.58.1520">
    <property type="match status" value="1"/>
</dbReference>
<evidence type="ECO:0000313" key="2">
    <source>
        <dbReference type="Proteomes" id="UP001230188"/>
    </source>
</evidence>
<evidence type="ECO:0000313" key="1">
    <source>
        <dbReference type="EMBL" id="KAJ8599013.1"/>
    </source>
</evidence>
<dbReference type="GO" id="GO:0008017">
    <property type="term" value="F:microtubule binding"/>
    <property type="evidence" value="ECO:0007669"/>
    <property type="project" value="InterPro"/>
</dbReference>
<dbReference type="GO" id="GO:0000226">
    <property type="term" value="P:microtubule cytoskeleton organization"/>
    <property type="evidence" value="ECO:0007669"/>
    <property type="project" value="InterPro"/>
</dbReference>
<sequence length="525" mass="59690">MKAASKEVEQVHALKLTSETGGLLSSASKLTLSASKQRSRNTSFVGECELVREAQLQLMEKIDIDIKHVVRSLEAIWNEVGYSDEERGLQMDKLSDELTQTLRAKLAQEVEVRDVFKKDIETKVRECEQLAGALGYDLEALEATTKQVREFRLSHGLMRLEEEQGRLEALKAERVAKLEPRRLAIVELAARLEHRLDHKFSVLGDTDLGDSRLRALDAKLNELRGIEALRTAEVAAYDTQSRALVRELEDDEEDAAAFEADATPGDVSLSALDGAKARLAALRDEKAARLCRLSTLGDQISLLWERLDVDAESQRRFRALCRESTIKMRTFRLGEAELAKLKAELKDRVGDLVAARRQRMTELWDEMNVAADERSRFAPFFADDSLDENALAEHEDMLAKLEARREALQPLLRLVERREELLDEREKIEKLQADPTRLTRRGPGAHAERKYEMEAERRLKQLPKITEKLIALIRDWEAKEGPFTWRGSSYLVRITETDAAWNSHKQHLKALAQAKKENILNGIPT</sequence>
<proteinExistence type="predicted"/>